<evidence type="ECO:0008006" key="3">
    <source>
        <dbReference type="Google" id="ProtNLM"/>
    </source>
</evidence>
<reference evidence="2" key="1">
    <citation type="submission" date="2017-10" db="EMBL/GenBank/DDBJ databases">
        <authorList>
            <person name="Gaisin V.A."/>
            <person name="Rysina M.S."/>
            <person name="Grouzdev D.S."/>
        </authorList>
    </citation>
    <scope>NUCLEOTIDE SEQUENCE [LARGE SCALE GENOMIC DNA]</scope>
    <source>
        <strain evidence="2">V1</strain>
    </source>
</reference>
<dbReference type="Proteomes" id="UP000246278">
    <property type="component" value="Unassembled WGS sequence"/>
</dbReference>
<keyword evidence="2" id="KW-1185">Reference proteome</keyword>
<proteinExistence type="predicted"/>
<dbReference type="RefSeq" id="WP_110024294.1">
    <property type="nucleotide sequence ID" value="NZ_PDNZ01000011.1"/>
</dbReference>
<dbReference type="InterPro" id="IPR024523">
    <property type="entry name" value="DUF3793"/>
</dbReference>
<protein>
    <recommendedName>
        <fullName evidence="3">DUF3793 domain-containing protein</fullName>
    </recommendedName>
</protein>
<gene>
    <name evidence="1" type="ORF">CR164_12280</name>
</gene>
<name>A0A317T6D8_9CHLB</name>
<sequence>MIDNDLLKLHKSVFLDWKNKLGSVDSPQESFERWLFIQASGVLFGGKTGELLIVKKDFFSMPLECCLIHADSFCESWGLKYKMLVMTDGSLKFIVYREDAVNLRLKRASKKILHCHLRYPFGLNAHTFLHELAKRWQENGRIPHEIGVALGYPLKDVWGFMGLNKFRCSGSCGWQIFGDPEPSMKTRARYADARKRAECLLRAA</sequence>
<dbReference type="OrthoDB" id="5393676at2"/>
<evidence type="ECO:0000313" key="2">
    <source>
        <dbReference type="Proteomes" id="UP000246278"/>
    </source>
</evidence>
<dbReference type="EMBL" id="PDNZ01000011">
    <property type="protein sequence ID" value="PWW81036.1"/>
    <property type="molecule type" value="Genomic_DNA"/>
</dbReference>
<accession>A0A317T6D8</accession>
<evidence type="ECO:0000313" key="1">
    <source>
        <dbReference type="EMBL" id="PWW81036.1"/>
    </source>
</evidence>
<organism evidence="1 2">
    <name type="scientific">Prosthecochloris marina</name>
    <dbReference type="NCBI Taxonomy" id="2017681"/>
    <lineage>
        <taxon>Bacteria</taxon>
        <taxon>Pseudomonadati</taxon>
        <taxon>Chlorobiota</taxon>
        <taxon>Chlorobiia</taxon>
        <taxon>Chlorobiales</taxon>
        <taxon>Chlorobiaceae</taxon>
        <taxon>Prosthecochloris</taxon>
    </lineage>
</organism>
<dbReference type="Pfam" id="PF12672">
    <property type="entry name" value="DUF3793"/>
    <property type="match status" value="1"/>
</dbReference>
<comment type="caution">
    <text evidence="1">The sequence shown here is derived from an EMBL/GenBank/DDBJ whole genome shotgun (WGS) entry which is preliminary data.</text>
</comment>
<dbReference type="AlphaFoldDB" id="A0A317T6D8"/>